<feature type="domain" description="Activator of Hsp90 ATPase homologue 1/2-like C-terminal" evidence="2">
    <location>
        <begin position="14"/>
        <end position="141"/>
    </location>
</feature>
<dbReference type="AlphaFoldDB" id="A0A0P7C2I2"/>
<dbReference type="CDD" id="cd07814">
    <property type="entry name" value="SRPBCC_CalC_Aha1-like"/>
    <property type="match status" value="1"/>
</dbReference>
<evidence type="ECO:0000313" key="4">
    <source>
        <dbReference type="Proteomes" id="UP000050454"/>
    </source>
</evidence>
<name>A0A0P7C2I2_9BACT</name>
<dbReference type="OrthoDB" id="2355173at2"/>
<proteinExistence type="inferred from homology"/>
<dbReference type="Pfam" id="PF08327">
    <property type="entry name" value="AHSA1"/>
    <property type="match status" value="1"/>
</dbReference>
<keyword evidence="4" id="KW-1185">Reference proteome</keyword>
<accession>A0A0P7C2I2</accession>
<reference evidence="3 4" key="1">
    <citation type="submission" date="2015-07" db="EMBL/GenBank/DDBJ databases">
        <title>The draft genome sequence of Leadbetterella sp. JN14-9.</title>
        <authorList>
            <person name="Liu Y."/>
            <person name="Du J."/>
            <person name="Shao Z."/>
        </authorList>
    </citation>
    <scope>NUCLEOTIDE SEQUENCE [LARGE SCALE GENOMIC DNA]</scope>
    <source>
        <strain evidence="3 4">JN14-9</strain>
    </source>
</reference>
<gene>
    <name evidence="3" type="ORF">AFM12_06255</name>
</gene>
<comment type="similarity">
    <text evidence="1">Belongs to the AHA1 family.</text>
</comment>
<dbReference type="Proteomes" id="UP000050454">
    <property type="component" value="Unassembled WGS sequence"/>
</dbReference>
<comment type="caution">
    <text evidence="3">The sequence shown here is derived from an EMBL/GenBank/DDBJ whole genome shotgun (WGS) entry which is preliminary data.</text>
</comment>
<evidence type="ECO:0000313" key="3">
    <source>
        <dbReference type="EMBL" id="KPM48258.1"/>
    </source>
</evidence>
<dbReference type="Gene3D" id="3.30.530.20">
    <property type="match status" value="1"/>
</dbReference>
<dbReference type="InterPro" id="IPR013538">
    <property type="entry name" value="ASHA1/2-like_C"/>
</dbReference>
<dbReference type="STRING" id="1605367.AFM12_06255"/>
<organism evidence="3 4">
    <name type="scientific">Jiulongibacter sediminis</name>
    <dbReference type="NCBI Taxonomy" id="1605367"/>
    <lineage>
        <taxon>Bacteria</taxon>
        <taxon>Pseudomonadati</taxon>
        <taxon>Bacteroidota</taxon>
        <taxon>Cytophagia</taxon>
        <taxon>Cytophagales</taxon>
        <taxon>Leadbetterellaceae</taxon>
        <taxon>Jiulongibacter</taxon>
    </lineage>
</organism>
<evidence type="ECO:0000256" key="1">
    <source>
        <dbReference type="ARBA" id="ARBA00006817"/>
    </source>
</evidence>
<dbReference type="EMBL" id="LGTQ01000006">
    <property type="protein sequence ID" value="KPM48258.1"/>
    <property type="molecule type" value="Genomic_DNA"/>
</dbReference>
<dbReference type="InterPro" id="IPR023393">
    <property type="entry name" value="START-like_dom_sf"/>
</dbReference>
<evidence type="ECO:0000259" key="2">
    <source>
        <dbReference type="Pfam" id="PF08327"/>
    </source>
</evidence>
<protein>
    <recommendedName>
        <fullName evidence="2">Activator of Hsp90 ATPase homologue 1/2-like C-terminal domain-containing protein</fullName>
    </recommendedName>
</protein>
<sequence>MSRTIQHTFFIPQPPEVVWEYLTDSELLSQWLMKNSFKPKLGYEFQFHTKPMPKVGFDGIVYCKVIELNKPHKLSYTWVGGMPGKKPNLDSVVTWTLKAIEGGTELYLEHAGFRGVKNLIGYLAMNSGWKKIGKRIQELIENQSHGNSAT</sequence>
<dbReference type="SUPFAM" id="SSF55961">
    <property type="entry name" value="Bet v1-like"/>
    <property type="match status" value="1"/>
</dbReference>
<dbReference type="RefSeq" id="WP_055145425.1">
    <property type="nucleotide sequence ID" value="NZ_JXSZ01000006.1"/>
</dbReference>